<dbReference type="Proteomes" id="UP000693970">
    <property type="component" value="Unassembled WGS sequence"/>
</dbReference>
<protein>
    <submittedName>
        <fullName evidence="8">Drug/metabolite transporter superfamily protein</fullName>
    </submittedName>
</protein>
<keyword evidence="3 7" id="KW-0812">Transmembrane</keyword>
<dbReference type="AlphaFoldDB" id="A0A9K3KRL1"/>
<feature type="transmembrane region" description="Helical" evidence="7">
    <location>
        <begin position="376"/>
        <end position="397"/>
    </location>
</feature>
<organism evidence="8 9">
    <name type="scientific">Nitzschia inconspicua</name>
    <dbReference type="NCBI Taxonomy" id="303405"/>
    <lineage>
        <taxon>Eukaryota</taxon>
        <taxon>Sar</taxon>
        <taxon>Stramenopiles</taxon>
        <taxon>Ochrophyta</taxon>
        <taxon>Bacillariophyta</taxon>
        <taxon>Bacillariophyceae</taxon>
        <taxon>Bacillariophycidae</taxon>
        <taxon>Bacillariales</taxon>
        <taxon>Bacillariaceae</taxon>
        <taxon>Nitzschia</taxon>
    </lineage>
</organism>
<sequence>MISGISQQQLLSRGCPHLEPTTSCELCGWIAAVMSIAAFGSFGVPIKSDAAKSCDIDPLCMQTYKTVICLLTSWIVLLWEPFSYTPWGIVSGLFWVPGGVATVFAIKNAGLAIAIGVGGSCIVLVSFTWGILVFGEHVHNRIQASMAVALMLMGLVGMAYYSAPTVAHNAVMAEESSDGIFASPKTAAVRSYQEVELEDRSTPSSEYNDGSYRDGPGEDEVVTENEAVAALKTASPPLGTPDVDTRVSIQEDLAKETSHILFCGIRWQRRLLGILAAAFNGCYGGSIMVPMKFAPPTAVGAAYVISFAIGATMVTAGLWFGRFLYHFQRECSFSQAYGRLPSFYFRQMWLVGGLCGLLWSIGNFFSILSVKYLGEGVGYSVVQLNLLVSGVWGIAYFGEVQGKETIIKWFISAVVAVTGILLLSYEHHAK</sequence>
<gene>
    <name evidence="8" type="ORF">IV203_016684</name>
</gene>
<feature type="transmembrane region" description="Helical" evidence="7">
    <location>
        <begin position="85"/>
        <end position="104"/>
    </location>
</feature>
<evidence type="ECO:0000256" key="3">
    <source>
        <dbReference type="ARBA" id="ARBA00022692"/>
    </source>
</evidence>
<evidence type="ECO:0000256" key="2">
    <source>
        <dbReference type="ARBA" id="ARBA00005731"/>
    </source>
</evidence>
<name>A0A9K3KRL1_9STRA</name>
<dbReference type="EMBL" id="JAGRRH010000020">
    <property type="protein sequence ID" value="KAG7347979.1"/>
    <property type="molecule type" value="Genomic_DNA"/>
</dbReference>
<dbReference type="GO" id="GO:0015144">
    <property type="term" value="F:carbohydrate transmembrane transporter activity"/>
    <property type="evidence" value="ECO:0007669"/>
    <property type="project" value="InterPro"/>
</dbReference>
<dbReference type="GO" id="GO:0016020">
    <property type="term" value="C:membrane"/>
    <property type="evidence" value="ECO:0007669"/>
    <property type="project" value="UniProtKB-SubCell"/>
</dbReference>
<proteinExistence type="inferred from homology"/>
<keyword evidence="5 7" id="KW-0472">Membrane</keyword>
<reference evidence="8" key="1">
    <citation type="journal article" date="2021" name="Sci. Rep.">
        <title>Diploid genomic architecture of Nitzschia inconspicua, an elite biomass production diatom.</title>
        <authorList>
            <person name="Oliver A."/>
            <person name="Podell S."/>
            <person name="Pinowska A."/>
            <person name="Traller J.C."/>
            <person name="Smith S.R."/>
            <person name="McClure R."/>
            <person name="Beliaev A."/>
            <person name="Bohutskyi P."/>
            <person name="Hill E.A."/>
            <person name="Rabines A."/>
            <person name="Zheng H."/>
            <person name="Allen L.Z."/>
            <person name="Kuo A."/>
            <person name="Grigoriev I.V."/>
            <person name="Allen A.E."/>
            <person name="Hazlebeck D."/>
            <person name="Allen E.E."/>
        </authorList>
    </citation>
    <scope>NUCLEOTIDE SEQUENCE</scope>
    <source>
        <strain evidence="8">Hildebrandi</strain>
    </source>
</reference>
<evidence type="ECO:0000313" key="9">
    <source>
        <dbReference type="Proteomes" id="UP000693970"/>
    </source>
</evidence>
<accession>A0A9K3KRL1</accession>
<evidence type="ECO:0000256" key="5">
    <source>
        <dbReference type="ARBA" id="ARBA00023136"/>
    </source>
</evidence>
<evidence type="ECO:0000256" key="7">
    <source>
        <dbReference type="SAM" id="Phobius"/>
    </source>
</evidence>
<feature type="transmembrane region" description="Helical" evidence="7">
    <location>
        <begin position="271"/>
        <end position="289"/>
    </location>
</feature>
<evidence type="ECO:0000313" key="8">
    <source>
        <dbReference type="EMBL" id="KAG7347979.1"/>
    </source>
</evidence>
<evidence type="ECO:0000256" key="4">
    <source>
        <dbReference type="ARBA" id="ARBA00022989"/>
    </source>
</evidence>
<comment type="subcellular location">
    <subcellularLocation>
        <location evidence="1">Membrane</location>
        <topology evidence="1">Multi-pass membrane protein</topology>
    </subcellularLocation>
</comment>
<keyword evidence="4 7" id="KW-1133">Transmembrane helix</keyword>
<keyword evidence="9" id="KW-1185">Reference proteome</keyword>
<feature type="transmembrane region" description="Helical" evidence="7">
    <location>
        <begin position="301"/>
        <end position="327"/>
    </location>
</feature>
<dbReference type="OrthoDB" id="426527at2759"/>
<dbReference type="PANTHER" id="PTHR16119">
    <property type="entry name" value="TRANSMEMBRANE PROTEIN 144"/>
    <property type="match status" value="1"/>
</dbReference>
<comment type="similarity">
    <text evidence="2">Belongs to the TMEM144 family.</text>
</comment>
<feature type="transmembrane region" description="Helical" evidence="7">
    <location>
        <begin position="409"/>
        <end position="425"/>
    </location>
</feature>
<dbReference type="Pfam" id="PF07857">
    <property type="entry name" value="TMEM144"/>
    <property type="match status" value="2"/>
</dbReference>
<reference evidence="8" key="2">
    <citation type="submission" date="2021-04" db="EMBL/GenBank/DDBJ databases">
        <authorList>
            <person name="Podell S."/>
        </authorList>
    </citation>
    <scope>NUCLEOTIDE SEQUENCE</scope>
    <source>
        <strain evidence="8">Hildebrandi</strain>
    </source>
</reference>
<dbReference type="InterPro" id="IPR012435">
    <property type="entry name" value="TMEM144"/>
</dbReference>
<evidence type="ECO:0000256" key="1">
    <source>
        <dbReference type="ARBA" id="ARBA00004141"/>
    </source>
</evidence>
<feature type="transmembrane region" description="Helical" evidence="7">
    <location>
        <begin position="348"/>
        <end position="370"/>
    </location>
</feature>
<comment type="caution">
    <text evidence="8">The sequence shown here is derived from an EMBL/GenBank/DDBJ whole genome shotgun (WGS) entry which is preliminary data.</text>
</comment>
<dbReference type="PANTHER" id="PTHR16119:SF17">
    <property type="entry name" value="TRANSMEMBRANE PROTEIN 144"/>
    <property type="match status" value="1"/>
</dbReference>
<dbReference type="InterPro" id="IPR010651">
    <property type="entry name" value="Sugar_transport"/>
</dbReference>
<feature type="transmembrane region" description="Helical" evidence="7">
    <location>
        <begin position="111"/>
        <end position="132"/>
    </location>
</feature>
<evidence type="ECO:0000256" key="6">
    <source>
        <dbReference type="SAM" id="MobiDB-lite"/>
    </source>
</evidence>
<feature type="region of interest" description="Disordered" evidence="6">
    <location>
        <begin position="195"/>
        <end position="218"/>
    </location>
</feature>
<feature type="transmembrane region" description="Helical" evidence="7">
    <location>
        <begin position="144"/>
        <end position="163"/>
    </location>
</feature>